<organism evidence="1 2">
    <name type="scientific">Pedobacter suwonensis</name>
    <dbReference type="NCBI Taxonomy" id="332999"/>
    <lineage>
        <taxon>Bacteria</taxon>
        <taxon>Pseudomonadati</taxon>
        <taxon>Bacteroidota</taxon>
        <taxon>Sphingobacteriia</taxon>
        <taxon>Sphingobacteriales</taxon>
        <taxon>Sphingobacteriaceae</taxon>
        <taxon>Pedobacter</taxon>
    </lineage>
</organism>
<dbReference type="RefSeq" id="WP_090987191.1">
    <property type="nucleotide sequence ID" value="NZ_FOJM01000019.1"/>
</dbReference>
<dbReference type="EMBL" id="FOJM01000019">
    <property type="protein sequence ID" value="SFA58581.1"/>
    <property type="molecule type" value="Genomic_DNA"/>
</dbReference>
<dbReference type="Proteomes" id="UP000198836">
    <property type="component" value="Unassembled WGS sequence"/>
</dbReference>
<gene>
    <name evidence="1" type="ORF">SAMN04488511_119115</name>
</gene>
<evidence type="ECO:0000313" key="1">
    <source>
        <dbReference type="EMBL" id="SFA58581.1"/>
    </source>
</evidence>
<accession>A0A1I0U3A0</accession>
<dbReference type="AlphaFoldDB" id="A0A1I0U3A0"/>
<evidence type="ECO:0000313" key="2">
    <source>
        <dbReference type="Proteomes" id="UP000198836"/>
    </source>
</evidence>
<protein>
    <recommendedName>
        <fullName evidence="3">Dnd system-associated protein 4</fullName>
    </recommendedName>
</protein>
<name>A0A1I0U3A0_9SPHI</name>
<keyword evidence="2" id="KW-1185">Reference proteome</keyword>
<evidence type="ECO:0008006" key="3">
    <source>
        <dbReference type="Google" id="ProtNLM"/>
    </source>
</evidence>
<dbReference type="OrthoDB" id="1094200at2"/>
<reference evidence="2" key="1">
    <citation type="submission" date="2016-10" db="EMBL/GenBank/DDBJ databases">
        <authorList>
            <person name="Varghese N."/>
            <person name="Submissions S."/>
        </authorList>
    </citation>
    <scope>NUCLEOTIDE SEQUENCE [LARGE SCALE GENOMIC DNA]</scope>
    <source>
        <strain evidence="2">DSM 18130</strain>
    </source>
</reference>
<dbReference type="STRING" id="332999.SAMN04488511_119115"/>
<sequence length="145" mass="16780">MENIFEIKFTFEQKIKENIIEKFATKQGGNFNVFTYHWQCFAWAATIGFFYGEKRKLTSPLADKPFNLNTMRNNNGDKIAQALICLCISKTGSLDILKEPKQAIDLINEYANGGFYYIQKLIDNGENSFNDLEKIKQEIFNREVA</sequence>
<proteinExistence type="predicted"/>